<dbReference type="Proteomes" id="UP000321306">
    <property type="component" value="Unassembled WGS sequence"/>
</dbReference>
<gene>
    <name evidence="1" type="ORF">DC3_02440</name>
</gene>
<evidence type="ECO:0000313" key="2">
    <source>
        <dbReference type="Proteomes" id="UP000321306"/>
    </source>
</evidence>
<accession>A0A511MVJ6</accession>
<sequence length="51" mass="5765">MGTPVEAGMGCWRMTHFKKSGLTAFLIESKTKLRLLSPEGQKEMSFAFHTF</sequence>
<dbReference type="AlphaFoldDB" id="A0A511MVJ6"/>
<organism evidence="1 2">
    <name type="scientific">Deinococcus cellulosilyticus (strain DSM 18568 / NBRC 106333 / KACC 11606 / 5516J-15)</name>
    <dbReference type="NCBI Taxonomy" id="1223518"/>
    <lineage>
        <taxon>Bacteria</taxon>
        <taxon>Thermotogati</taxon>
        <taxon>Deinococcota</taxon>
        <taxon>Deinococci</taxon>
        <taxon>Deinococcales</taxon>
        <taxon>Deinococcaceae</taxon>
        <taxon>Deinococcus</taxon>
    </lineage>
</organism>
<proteinExistence type="predicted"/>
<reference evidence="1 2" key="1">
    <citation type="submission" date="2019-07" db="EMBL/GenBank/DDBJ databases">
        <title>Whole genome shotgun sequence of Deinococcus cellulosilyticus NBRC 106333.</title>
        <authorList>
            <person name="Hosoyama A."/>
            <person name="Uohara A."/>
            <person name="Ohji S."/>
            <person name="Ichikawa N."/>
        </authorList>
    </citation>
    <scope>NUCLEOTIDE SEQUENCE [LARGE SCALE GENOMIC DNA]</scope>
    <source>
        <strain evidence="1 2">NBRC 106333</strain>
    </source>
</reference>
<name>A0A511MVJ6_DEIC1</name>
<dbReference type="EMBL" id="BJXB01000001">
    <property type="protein sequence ID" value="GEM44609.1"/>
    <property type="molecule type" value="Genomic_DNA"/>
</dbReference>
<keyword evidence="2" id="KW-1185">Reference proteome</keyword>
<evidence type="ECO:0000313" key="1">
    <source>
        <dbReference type="EMBL" id="GEM44609.1"/>
    </source>
</evidence>
<comment type="caution">
    <text evidence="1">The sequence shown here is derived from an EMBL/GenBank/DDBJ whole genome shotgun (WGS) entry which is preliminary data.</text>
</comment>
<protein>
    <submittedName>
        <fullName evidence="1">Uncharacterized protein</fullName>
    </submittedName>
</protein>